<gene>
    <name evidence="1" type="ORF">GCM10011584_23020</name>
</gene>
<organism evidence="1 2">
    <name type="scientific">Nocardioides phosphati</name>
    <dbReference type="NCBI Taxonomy" id="1867775"/>
    <lineage>
        <taxon>Bacteria</taxon>
        <taxon>Bacillati</taxon>
        <taxon>Actinomycetota</taxon>
        <taxon>Actinomycetes</taxon>
        <taxon>Propionibacteriales</taxon>
        <taxon>Nocardioidaceae</taxon>
        <taxon>Nocardioides</taxon>
    </lineage>
</organism>
<reference evidence="2" key="1">
    <citation type="journal article" date="2019" name="Int. J. Syst. Evol. Microbiol.">
        <title>The Global Catalogue of Microorganisms (GCM) 10K type strain sequencing project: providing services to taxonomists for standard genome sequencing and annotation.</title>
        <authorList>
            <consortium name="The Broad Institute Genomics Platform"/>
            <consortium name="The Broad Institute Genome Sequencing Center for Infectious Disease"/>
            <person name="Wu L."/>
            <person name="Ma J."/>
        </authorList>
    </citation>
    <scope>NUCLEOTIDE SEQUENCE [LARGE SCALE GENOMIC DNA]</scope>
    <source>
        <strain evidence="2">CGMCC 4.7371</strain>
    </source>
</reference>
<name>A0ABQ2NC42_9ACTN</name>
<protein>
    <submittedName>
        <fullName evidence="1">Uncharacterized protein</fullName>
    </submittedName>
</protein>
<dbReference type="RefSeq" id="WP_188784158.1">
    <property type="nucleotide sequence ID" value="NZ_BMNI01000005.1"/>
</dbReference>
<comment type="caution">
    <text evidence="1">The sequence shown here is derived from an EMBL/GenBank/DDBJ whole genome shotgun (WGS) entry which is preliminary data.</text>
</comment>
<sequence>MSTPGLDALGTALHATPAPGLEELPDEQLADLALLVTTAEETQRLELHASLDEALGVVPRPVRAAVRRAVGL</sequence>
<evidence type="ECO:0000313" key="1">
    <source>
        <dbReference type="EMBL" id="GGO90677.1"/>
    </source>
</evidence>
<dbReference type="EMBL" id="BMNI01000005">
    <property type="protein sequence ID" value="GGO90677.1"/>
    <property type="molecule type" value="Genomic_DNA"/>
</dbReference>
<keyword evidence="2" id="KW-1185">Reference proteome</keyword>
<accession>A0ABQ2NC42</accession>
<proteinExistence type="predicted"/>
<dbReference type="Proteomes" id="UP000655410">
    <property type="component" value="Unassembled WGS sequence"/>
</dbReference>
<evidence type="ECO:0000313" key="2">
    <source>
        <dbReference type="Proteomes" id="UP000655410"/>
    </source>
</evidence>